<dbReference type="GO" id="GO:0030435">
    <property type="term" value="P:sporulation resulting in formation of a cellular spore"/>
    <property type="evidence" value="ECO:0007669"/>
    <property type="project" value="InterPro"/>
</dbReference>
<dbReference type="AlphaFoldDB" id="A0A921STY8"/>
<dbReference type="EMBL" id="DYUC01000124">
    <property type="protein sequence ID" value="HJG87757.1"/>
    <property type="molecule type" value="Genomic_DNA"/>
</dbReference>
<dbReference type="PANTHER" id="PTHR30032:SF4">
    <property type="entry name" value="AMIDASE ENHANCER"/>
    <property type="match status" value="1"/>
</dbReference>
<dbReference type="InterPro" id="IPR013693">
    <property type="entry name" value="SpoIID/LytB_N"/>
</dbReference>
<evidence type="ECO:0000256" key="1">
    <source>
        <dbReference type="SAM" id="SignalP"/>
    </source>
</evidence>
<reference evidence="3" key="1">
    <citation type="journal article" date="2021" name="PeerJ">
        <title>Extensive microbial diversity within the chicken gut microbiome revealed by metagenomics and culture.</title>
        <authorList>
            <person name="Gilroy R."/>
            <person name="Ravi A."/>
            <person name="Getino M."/>
            <person name="Pursley I."/>
            <person name="Horton D.L."/>
            <person name="Alikhan N.F."/>
            <person name="Baker D."/>
            <person name="Gharbi K."/>
            <person name="Hall N."/>
            <person name="Watson M."/>
            <person name="Adriaenssens E.M."/>
            <person name="Foster-Nyarko E."/>
            <person name="Jarju S."/>
            <person name="Secka A."/>
            <person name="Antonio M."/>
            <person name="Oren A."/>
            <person name="Chaudhuri R.R."/>
            <person name="La Ragione R."/>
            <person name="Hildebrand F."/>
            <person name="Pallen M.J."/>
        </authorList>
    </citation>
    <scope>NUCLEOTIDE SEQUENCE</scope>
    <source>
        <strain evidence="3">CHK179-5677</strain>
    </source>
</reference>
<dbReference type="InterPro" id="IPR051922">
    <property type="entry name" value="Bact_Sporulation_Assoc"/>
</dbReference>
<evidence type="ECO:0000313" key="3">
    <source>
        <dbReference type="EMBL" id="HJG87757.1"/>
    </source>
</evidence>
<evidence type="ECO:0000313" key="4">
    <source>
        <dbReference type="Proteomes" id="UP000760668"/>
    </source>
</evidence>
<organism evidence="3 4">
    <name type="scientific">Pseudoflavonifractor capillosus</name>
    <dbReference type="NCBI Taxonomy" id="106588"/>
    <lineage>
        <taxon>Bacteria</taxon>
        <taxon>Bacillati</taxon>
        <taxon>Bacillota</taxon>
        <taxon>Clostridia</taxon>
        <taxon>Eubacteriales</taxon>
        <taxon>Oscillospiraceae</taxon>
        <taxon>Pseudoflavonifractor</taxon>
    </lineage>
</organism>
<comment type="caution">
    <text evidence="3">The sequence shown here is derived from an EMBL/GenBank/DDBJ whole genome shotgun (WGS) entry which is preliminary data.</text>
</comment>
<dbReference type="Pfam" id="PF08486">
    <property type="entry name" value="SpoIID"/>
    <property type="match status" value="1"/>
</dbReference>
<protein>
    <submittedName>
        <fullName evidence="3">SpoIID/LytB domain-containing protein</fullName>
    </submittedName>
</protein>
<feature type="chain" id="PRO_5038810313" evidence="1">
    <location>
        <begin position="24"/>
        <end position="552"/>
    </location>
</feature>
<dbReference type="Proteomes" id="UP000760668">
    <property type="component" value="Unassembled WGS sequence"/>
</dbReference>
<dbReference type="NCBIfam" id="TIGR02669">
    <property type="entry name" value="SpoIID_LytB"/>
    <property type="match status" value="1"/>
</dbReference>
<dbReference type="RefSeq" id="WP_295369417.1">
    <property type="nucleotide sequence ID" value="NZ_DYUC01000124.1"/>
</dbReference>
<gene>
    <name evidence="3" type="ORF">K8V01_12200</name>
</gene>
<dbReference type="InterPro" id="IPR013486">
    <property type="entry name" value="SpoIID/LytB"/>
</dbReference>
<dbReference type="PANTHER" id="PTHR30032">
    <property type="entry name" value="N-ACETYLMURAMOYL-L-ALANINE AMIDASE-RELATED"/>
    <property type="match status" value="1"/>
</dbReference>
<feature type="domain" description="Sporulation stage II protein D amidase enhancer LytB N-terminal" evidence="2">
    <location>
        <begin position="239"/>
        <end position="329"/>
    </location>
</feature>
<reference evidence="3" key="2">
    <citation type="submission" date="2021-09" db="EMBL/GenBank/DDBJ databases">
        <authorList>
            <person name="Gilroy R."/>
        </authorList>
    </citation>
    <scope>NUCLEOTIDE SEQUENCE</scope>
    <source>
        <strain evidence="3">CHK179-5677</strain>
    </source>
</reference>
<proteinExistence type="predicted"/>
<feature type="signal peptide" evidence="1">
    <location>
        <begin position="1"/>
        <end position="23"/>
    </location>
</feature>
<sequence>MKKKLMKFAALALAAVLTLPALSTDAVRAAGIPMSASIRIGLTYGSDAVPGANLLNSTGSGYRLGYYDDSLNFVQLGYTTETGISVVKTQNVWYGPLSNGLSGYTDTQTSSIAVGCYHIQLPGAYSTFEEAAAAAVAVPGGFPAWTDGTYTVRLGAYLSSEEANTALTALGVPDAAVCGTSSYGVSVVKTGTSTILFQFDGDASRSLGVMPGLDNSVKTLTWYAKRKYYGGFRYQRVSGGNLTVVNVVDREDYINCVISQEMSPSWPVEALKAQAVTARSYAASCTGRHTSSGFDLCATTHCQAYPGAGSVNDNTYRAAQETSGQYVWYNGSIAETYYFSSDGGATESAKNVWGGNLPYLVGVEDPWEATVVSKISNYNWSYTFTADELAAKLRASGRNCGTLAGVRVSEYTANGNVRALTFTDTSGSSWTITGCDSCRIFLGVNSPRFTITGGSGGYYVNEDGSALSSVSGAYAIDGSGNVSAISGTPYVITGSGTEVLASPGSTGDSFTVSGTGNGHNVGMSQWGAYAMAQAGKTYVDILKFYYTGVEIR</sequence>
<accession>A0A921STY8</accession>
<evidence type="ECO:0000259" key="2">
    <source>
        <dbReference type="Pfam" id="PF08486"/>
    </source>
</evidence>
<dbReference type="GO" id="GO:0030288">
    <property type="term" value="C:outer membrane-bounded periplasmic space"/>
    <property type="evidence" value="ECO:0007669"/>
    <property type="project" value="TreeGrafter"/>
</dbReference>
<keyword evidence="1" id="KW-0732">Signal</keyword>
<name>A0A921STY8_9FIRM</name>